<sequence length="554" mass="58928">MARLRILLYGAIYALVLVGSSLAQSWCGKNYMEGSPVFPVPQSSEEPLLAFKCSQAVLPYIAGDSGAQIIVDTSVVYSFINGASPISLSQDPSENVSISISAGGIELAAAAVSLNTAKNLVSFNLSQLNARAEPYNLSCDASYASQSFHANSTLTYLPTLPDDIGSVAKLDLRTGVMLVQPADGSGGEFTPIIPFGFYTSFDGFLATNLSIPAEIKARGFNMIHVVPGGTTIDEETLGQVLDAMQAAGLYYVHDMRYAYTNQTAVTDQVNFIKARPNLLVWYTADEPDGSEDALNATSIARALITSLDGGTYSGTGTGYHPVSLVLNCQNYYFSDYAAGADIVAEDVYMIDINATYSIVWDTVCTRDYGDCGCDNCIGAFVDIARRVDEFRARFVADGWVKTVWGVPQAFGNATYWPRYPTGAEFVVQSIVSLNHGARGIMPWIDGPSTPSDILSSASDLANALVAITSFIADPAATVGQYTSVDGVDVGIWQAGERALVLAANTNYAPASLSVYDLGLSVVTEPVQILDSGAYSNTDTLVFDSVGAGIFVYDL</sequence>
<keyword evidence="3" id="KW-1185">Reference proteome</keyword>
<feature type="signal peptide" evidence="1">
    <location>
        <begin position="1"/>
        <end position="23"/>
    </location>
</feature>
<dbReference type="OrthoDB" id="2338662at2759"/>
<name>A0A0D7AF27_9AGAR</name>
<dbReference type="Proteomes" id="UP000054144">
    <property type="component" value="Unassembled WGS sequence"/>
</dbReference>
<evidence type="ECO:0008006" key="4">
    <source>
        <dbReference type="Google" id="ProtNLM"/>
    </source>
</evidence>
<feature type="chain" id="PRO_5002316267" description="Glycoside hydrolase" evidence="1">
    <location>
        <begin position="24"/>
        <end position="554"/>
    </location>
</feature>
<keyword evidence="1" id="KW-0732">Signal</keyword>
<evidence type="ECO:0000256" key="1">
    <source>
        <dbReference type="SAM" id="SignalP"/>
    </source>
</evidence>
<proteinExistence type="predicted"/>
<dbReference type="EMBL" id="KN881833">
    <property type="protein sequence ID" value="KIY48491.1"/>
    <property type="molecule type" value="Genomic_DNA"/>
</dbReference>
<evidence type="ECO:0000313" key="2">
    <source>
        <dbReference type="EMBL" id="KIY48491.1"/>
    </source>
</evidence>
<dbReference type="InterPro" id="IPR017853">
    <property type="entry name" value="GH"/>
</dbReference>
<dbReference type="AlphaFoldDB" id="A0A0D7AF27"/>
<organism evidence="2 3">
    <name type="scientific">Fistulina hepatica ATCC 64428</name>
    <dbReference type="NCBI Taxonomy" id="1128425"/>
    <lineage>
        <taxon>Eukaryota</taxon>
        <taxon>Fungi</taxon>
        <taxon>Dikarya</taxon>
        <taxon>Basidiomycota</taxon>
        <taxon>Agaricomycotina</taxon>
        <taxon>Agaricomycetes</taxon>
        <taxon>Agaricomycetidae</taxon>
        <taxon>Agaricales</taxon>
        <taxon>Fistulinaceae</taxon>
        <taxon>Fistulina</taxon>
    </lineage>
</organism>
<reference evidence="2 3" key="1">
    <citation type="journal article" date="2015" name="Fungal Genet. Biol.">
        <title>Evolution of novel wood decay mechanisms in Agaricales revealed by the genome sequences of Fistulina hepatica and Cylindrobasidium torrendii.</title>
        <authorList>
            <person name="Floudas D."/>
            <person name="Held B.W."/>
            <person name="Riley R."/>
            <person name="Nagy L.G."/>
            <person name="Koehler G."/>
            <person name="Ransdell A.S."/>
            <person name="Younus H."/>
            <person name="Chow J."/>
            <person name="Chiniquy J."/>
            <person name="Lipzen A."/>
            <person name="Tritt A."/>
            <person name="Sun H."/>
            <person name="Haridas S."/>
            <person name="LaButti K."/>
            <person name="Ohm R.A."/>
            <person name="Kues U."/>
            <person name="Blanchette R.A."/>
            <person name="Grigoriev I.V."/>
            <person name="Minto R.E."/>
            <person name="Hibbett D.S."/>
        </authorList>
    </citation>
    <scope>NUCLEOTIDE SEQUENCE [LARGE SCALE GENOMIC DNA]</scope>
    <source>
        <strain evidence="2 3">ATCC 64428</strain>
    </source>
</reference>
<protein>
    <recommendedName>
        <fullName evidence="4">Glycoside hydrolase</fullName>
    </recommendedName>
</protein>
<dbReference type="SUPFAM" id="SSF51445">
    <property type="entry name" value="(Trans)glycosidases"/>
    <property type="match status" value="1"/>
</dbReference>
<gene>
    <name evidence="2" type="ORF">FISHEDRAFT_65755</name>
</gene>
<accession>A0A0D7AF27</accession>
<evidence type="ECO:0000313" key="3">
    <source>
        <dbReference type="Proteomes" id="UP000054144"/>
    </source>
</evidence>